<accession>A0A519BMR6</accession>
<dbReference type="InterPro" id="IPR014995">
    <property type="entry name" value="DUF1844"/>
</dbReference>
<proteinExistence type="predicted"/>
<reference evidence="2 3" key="1">
    <citation type="journal article" date="2019" name="ISME J.">
        <title>Insights into ecological role of a new deltaproteobacterial order Candidatus Acidulodesulfobacterales by metagenomics and metatranscriptomics.</title>
        <authorList>
            <person name="Tan S."/>
            <person name="Liu J."/>
            <person name="Fang Y."/>
            <person name="Hedlund B.P."/>
            <person name="Lian Z.H."/>
            <person name="Huang L.Y."/>
            <person name="Li J.T."/>
            <person name="Huang L.N."/>
            <person name="Li W.J."/>
            <person name="Jiang H.C."/>
            <person name="Dong H.L."/>
            <person name="Shu W.S."/>
        </authorList>
    </citation>
    <scope>NUCLEOTIDE SEQUENCE [LARGE SCALE GENOMIC DNA]</scope>
    <source>
        <strain evidence="2">AP1</strain>
    </source>
</reference>
<feature type="non-terminal residue" evidence="2">
    <location>
        <position position="352"/>
    </location>
</feature>
<feature type="coiled-coil region" evidence="1">
    <location>
        <begin position="197"/>
        <end position="224"/>
    </location>
</feature>
<keyword evidence="1" id="KW-0175">Coiled coil</keyword>
<dbReference type="EMBL" id="SGBB01000007">
    <property type="protein sequence ID" value="RZD18555.1"/>
    <property type="molecule type" value="Genomic_DNA"/>
</dbReference>
<name>A0A519BMR6_9DELT</name>
<dbReference type="AlphaFoldDB" id="A0A519BMR6"/>
<dbReference type="Proteomes" id="UP000319296">
    <property type="component" value="Unassembled WGS sequence"/>
</dbReference>
<protein>
    <submittedName>
        <fullName evidence="2">DUF1844 domain-containing protein</fullName>
    </submittedName>
</protein>
<gene>
    <name evidence="2" type="ORF">EVG15_05000</name>
</gene>
<organism evidence="2 3">
    <name type="scientific">Candidatus Acididesulfobacter diazotrophicus</name>
    <dbReference type="NCBI Taxonomy" id="2597226"/>
    <lineage>
        <taxon>Bacteria</taxon>
        <taxon>Deltaproteobacteria</taxon>
        <taxon>Candidatus Acidulodesulfobacterales</taxon>
        <taxon>Candidatus Acididesulfobacter</taxon>
    </lineage>
</organism>
<evidence type="ECO:0000313" key="2">
    <source>
        <dbReference type="EMBL" id="RZD18555.1"/>
    </source>
</evidence>
<dbReference type="Pfam" id="PF08899">
    <property type="entry name" value="DUF1844"/>
    <property type="match status" value="1"/>
</dbReference>
<comment type="caution">
    <text evidence="2">The sequence shown here is derived from an EMBL/GenBank/DDBJ whole genome shotgun (WGS) entry which is preliminary data.</text>
</comment>
<evidence type="ECO:0000313" key="3">
    <source>
        <dbReference type="Proteomes" id="UP000319296"/>
    </source>
</evidence>
<evidence type="ECO:0000256" key="1">
    <source>
        <dbReference type="SAM" id="Coils"/>
    </source>
</evidence>
<sequence>MFIKRIEKKNKNSDKVYVYYRLMESYRTSSGPRQKKILDLGTLDIDTNDFKALADRIEDLVYGRQCLIPAEEKIESLAVYYSSLIVKKTINTEENKIEVFDYENIDLNSLNILNTRTIGPEYIAYSIIKELELDKFLYALGFSPEHTTDALVSIIAKLVHPSSEHFSLKWLKSVSGLEKLLNTSFTHLPLNRLYRISDKLLKHKEEIEEYLKNKERDLFSLKENIILYDLTNTYFEGLMHNADKAKYGRSKEKTRTELYDNAKSEIIGVNEKSEFSASDNDNNMDELKADFSTFVYSLNPQALFYLWKLPNPMTGKYEKDIKTARYLIDTIDMLFNKTKGNLDENESKLITD</sequence>